<dbReference type="SUPFAM" id="SSF52058">
    <property type="entry name" value="L domain-like"/>
    <property type="match status" value="1"/>
</dbReference>
<accession>A0A5J9SC91</accession>
<dbReference type="Pfam" id="PF00560">
    <property type="entry name" value="LRR_1"/>
    <property type="match status" value="2"/>
</dbReference>
<keyword evidence="8" id="KW-0732">Signal</keyword>
<keyword evidence="6" id="KW-0808">Transferase</keyword>
<evidence type="ECO:0000256" key="7">
    <source>
        <dbReference type="ARBA" id="ARBA00022692"/>
    </source>
</evidence>
<evidence type="ECO:0000256" key="9">
    <source>
        <dbReference type="ARBA" id="ARBA00022737"/>
    </source>
</evidence>
<comment type="subcellular location">
    <subcellularLocation>
        <location evidence="1">Cell membrane</location>
        <topology evidence="1">Single-pass membrane protein</topology>
    </subcellularLocation>
</comment>
<keyword evidence="10" id="KW-0547">Nucleotide-binding</keyword>
<dbReference type="Gene3D" id="3.80.10.10">
    <property type="entry name" value="Ribonuclease Inhibitor"/>
    <property type="match status" value="2"/>
</dbReference>
<dbReference type="FunFam" id="3.80.10.10:FF:000288">
    <property type="entry name" value="LRR receptor-like serine/threonine-protein kinase EFR"/>
    <property type="match status" value="1"/>
</dbReference>
<dbReference type="OrthoDB" id="676979at2759"/>
<dbReference type="InterPro" id="IPR055414">
    <property type="entry name" value="LRR_R13L4/SHOC2-like"/>
</dbReference>
<keyword evidence="4" id="KW-0723">Serine/threonine-protein kinase</keyword>
<evidence type="ECO:0000256" key="8">
    <source>
        <dbReference type="ARBA" id="ARBA00022729"/>
    </source>
</evidence>
<reference evidence="18 19" key="1">
    <citation type="journal article" date="2019" name="Sci. Rep.">
        <title>A high-quality genome of Eragrostis curvula grass provides insights into Poaceae evolution and supports new strategies to enhance forage quality.</title>
        <authorList>
            <person name="Carballo J."/>
            <person name="Santos B.A.C.M."/>
            <person name="Zappacosta D."/>
            <person name="Garbus I."/>
            <person name="Selva J.P."/>
            <person name="Gallo C.A."/>
            <person name="Diaz A."/>
            <person name="Albertini E."/>
            <person name="Caccamo M."/>
            <person name="Echenique V."/>
        </authorList>
    </citation>
    <scope>NUCLEOTIDE SEQUENCE [LARGE SCALE GENOMIC DNA]</scope>
    <source>
        <strain evidence="19">cv. Victoria</strain>
        <tissue evidence="18">Leaf</tissue>
    </source>
</reference>
<keyword evidence="7 16" id="KW-0812">Transmembrane</keyword>
<feature type="domain" description="Disease resistance R13L4/SHOC-2-like LRR" evidence="17">
    <location>
        <begin position="212"/>
        <end position="422"/>
    </location>
</feature>
<keyword evidence="14 16" id="KW-0472">Membrane</keyword>
<keyword evidence="12" id="KW-0067">ATP-binding</keyword>
<proteinExistence type="predicted"/>
<organism evidence="18 19">
    <name type="scientific">Eragrostis curvula</name>
    <name type="common">weeping love grass</name>
    <dbReference type="NCBI Taxonomy" id="38414"/>
    <lineage>
        <taxon>Eukaryota</taxon>
        <taxon>Viridiplantae</taxon>
        <taxon>Streptophyta</taxon>
        <taxon>Embryophyta</taxon>
        <taxon>Tracheophyta</taxon>
        <taxon>Spermatophyta</taxon>
        <taxon>Magnoliopsida</taxon>
        <taxon>Liliopsida</taxon>
        <taxon>Poales</taxon>
        <taxon>Poaceae</taxon>
        <taxon>PACMAD clade</taxon>
        <taxon>Chloridoideae</taxon>
        <taxon>Eragrostideae</taxon>
        <taxon>Eragrostidinae</taxon>
        <taxon>Eragrostis</taxon>
    </lineage>
</organism>
<evidence type="ECO:0000256" key="12">
    <source>
        <dbReference type="ARBA" id="ARBA00022840"/>
    </source>
</evidence>
<evidence type="ECO:0000256" key="15">
    <source>
        <dbReference type="ARBA" id="ARBA00023180"/>
    </source>
</evidence>
<evidence type="ECO:0000313" key="19">
    <source>
        <dbReference type="Proteomes" id="UP000324897"/>
    </source>
</evidence>
<keyword evidence="3" id="KW-1003">Cell membrane</keyword>
<keyword evidence="5" id="KW-0433">Leucine-rich repeat</keyword>
<evidence type="ECO:0000256" key="3">
    <source>
        <dbReference type="ARBA" id="ARBA00022475"/>
    </source>
</evidence>
<evidence type="ECO:0000256" key="5">
    <source>
        <dbReference type="ARBA" id="ARBA00022614"/>
    </source>
</evidence>
<keyword evidence="11" id="KW-0418">Kinase</keyword>
<comment type="caution">
    <text evidence="18">The sequence shown here is derived from an EMBL/GenBank/DDBJ whole genome shotgun (WGS) entry which is preliminary data.</text>
</comment>
<evidence type="ECO:0000256" key="10">
    <source>
        <dbReference type="ARBA" id="ARBA00022741"/>
    </source>
</evidence>
<dbReference type="Gene3D" id="1.10.510.10">
    <property type="entry name" value="Transferase(Phosphotransferase) domain 1"/>
    <property type="match status" value="1"/>
</dbReference>
<evidence type="ECO:0000256" key="16">
    <source>
        <dbReference type="SAM" id="Phobius"/>
    </source>
</evidence>
<evidence type="ECO:0000256" key="2">
    <source>
        <dbReference type="ARBA" id="ARBA00012513"/>
    </source>
</evidence>
<dbReference type="SUPFAM" id="SSF52047">
    <property type="entry name" value="RNI-like"/>
    <property type="match status" value="1"/>
</dbReference>
<evidence type="ECO:0000256" key="1">
    <source>
        <dbReference type="ARBA" id="ARBA00004162"/>
    </source>
</evidence>
<evidence type="ECO:0000256" key="6">
    <source>
        <dbReference type="ARBA" id="ARBA00022679"/>
    </source>
</evidence>
<sequence length="593" mass="64176">MHLDLMDNMLSGAIPSSLGKLSSLSWLSLAYNSLSGEIPASIWNISSLWGIYIQWNNLTGIIPENAFSKLANFRSLTMDNNRFHGPLPASLGNASQLQMLQLGPNSFSGVVPPQIGRLANIKWLLLSSTLLGAEGPGDWAFMTALANCSQLLDLDLSAGKFAGFLPRSLSNLSISLQTLNLPDNAISGTLPQEIGNLAGLESLLVDSNSLTGSLPSSLGRLRNLHVLSASDNNFTGSIPLSIGNLTELSTSNIKANAFSGIIPSSLGNLTKLYELRLGRNYFTGQVPGGLFNIRTLSIALDLSHNNLEGPIPEEIGNLINLIELHAESNNFSGQIPKRLGECQLLQILYLQNNDLSGTIPSLLAEHKGLQYLDLSSNNLSGQIPGFFGNFSMLYYLNLPFNSFIGEVPIFGAFANASAFSIRGNGKLCGGIPDLHLPRCSFHFPKRKQKHLVIPLVLSIIATLVVLAFLFKLCLGHKTRKTKGSYGVLVLETVTGKRPTDNTLRQGLSLREYIDLALQNRVMDAVDTRLSLDLENELHAKGDSSYKAKIDCIVSLLELGMSCTQELPSSRMPTGGIIKELLAIKDSLIGEHRT</sequence>
<evidence type="ECO:0000313" key="18">
    <source>
        <dbReference type="EMBL" id="TVT96870.1"/>
    </source>
</evidence>
<dbReference type="EMBL" id="RWGY01001120">
    <property type="protein sequence ID" value="TVT96870.1"/>
    <property type="molecule type" value="Genomic_DNA"/>
</dbReference>
<dbReference type="Pfam" id="PF23598">
    <property type="entry name" value="LRR_14"/>
    <property type="match status" value="1"/>
</dbReference>
<keyword evidence="15" id="KW-0325">Glycoprotein</keyword>
<evidence type="ECO:0000256" key="4">
    <source>
        <dbReference type="ARBA" id="ARBA00022527"/>
    </source>
</evidence>
<gene>
    <name evidence="18" type="ORF">EJB05_57949</name>
</gene>
<name>A0A5J9SC91_9POAL</name>
<dbReference type="InterPro" id="IPR001611">
    <property type="entry name" value="Leu-rich_rpt"/>
</dbReference>
<dbReference type="AlphaFoldDB" id="A0A5J9SC91"/>
<dbReference type="InterPro" id="IPR032675">
    <property type="entry name" value="LRR_dom_sf"/>
</dbReference>
<dbReference type="Proteomes" id="UP000324897">
    <property type="component" value="Unassembled WGS sequence"/>
</dbReference>
<evidence type="ECO:0000256" key="13">
    <source>
        <dbReference type="ARBA" id="ARBA00022989"/>
    </source>
</evidence>
<feature type="non-terminal residue" evidence="18">
    <location>
        <position position="1"/>
    </location>
</feature>
<dbReference type="PANTHER" id="PTHR45974">
    <property type="entry name" value="RECEPTOR-LIKE PROTEIN 55"/>
    <property type="match status" value="1"/>
</dbReference>
<keyword evidence="19" id="KW-1185">Reference proteome</keyword>
<dbReference type="PANTHER" id="PTHR45974:SF250">
    <property type="entry name" value="LEUCINE-RICH REPEAT-CONTAINING N-TERMINAL PLANT-TYPE DOMAIN-CONTAINING PROTEIN"/>
    <property type="match status" value="1"/>
</dbReference>
<evidence type="ECO:0000256" key="14">
    <source>
        <dbReference type="ARBA" id="ARBA00023136"/>
    </source>
</evidence>
<evidence type="ECO:0000259" key="17">
    <source>
        <dbReference type="Pfam" id="PF23598"/>
    </source>
</evidence>
<protein>
    <recommendedName>
        <fullName evidence="2">non-specific serine/threonine protein kinase</fullName>
        <ecNumber evidence="2">2.7.11.1</ecNumber>
    </recommendedName>
</protein>
<dbReference type="GO" id="GO:0005524">
    <property type="term" value="F:ATP binding"/>
    <property type="evidence" value="ECO:0007669"/>
    <property type="project" value="UniProtKB-KW"/>
</dbReference>
<dbReference type="Gramene" id="TVT96870">
    <property type="protein sequence ID" value="TVT96870"/>
    <property type="gene ID" value="EJB05_57949"/>
</dbReference>
<dbReference type="GO" id="GO:0004674">
    <property type="term" value="F:protein serine/threonine kinase activity"/>
    <property type="evidence" value="ECO:0007669"/>
    <property type="project" value="UniProtKB-KW"/>
</dbReference>
<dbReference type="EC" id="2.7.11.1" evidence="2"/>
<keyword evidence="9" id="KW-0677">Repeat</keyword>
<keyword evidence="13 16" id="KW-1133">Transmembrane helix</keyword>
<dbReference type="GO" id="GO:0005886">
    <property type="term" value="C:plasma membrane"/>
    <property type="evidence" value="ECO:0007669"/>
    <property type="project" value="UniProtKB-SubCell"/>
</dbReference>
<feature type="transmembrane region" description="Helical" evidence="16">
    <location>
        <begin position="451"/>
        <end position="474"/>
    </location>
</feature>
<evidence type="ECO:0000256" key="11">
    <source>
        <dbReference type="ARBA" id="ARBA00022777"/>
    </source>
</evidence>